<dbReference type="EMBL" id="CP027169">
    <property type="protein sequence ID" value="AVK07756.1"/>
    <property type="molecule type" value="Genomic_DNA"/>
</dbReference>
<proteinExistence type="predicted"/>
<keyword evidence="3" id="KW-1185">Reference proteome</keyword>
<sequence>MDGGQGQERGTGSQDNGGQQAPGSDPLHGVSSSFSYRFIEAFVQAQTFALDEYASI</sequence>
<evidence type="ECO:0000256" key="1">
    <source>
        <dbReference type="SAM" id="MobiDB-lite"/>
    </source>
</evidence>
<evidence type="ECO:0000313" key="2">
    <source>
        <dbReference type="EMBL" id="AVK07756.1"/>
    </source>
</evidence>
<reference evidence="2 3" key="1">
    <citation type="submission" date="2018-02" db="EMBL/GenBank/DDBJ databases">
        <title>FDA/CDC Antimicrobial Resistant Isolate Bank Genome Sequencing.</title>
        <authorList>
            <person name="Benahmed F.H."/>
            <person name="Lutgring J.D."/>
            <person name="Yoo B."/>
            <person name="Machado M."/>
            <person name="Brown A."/>
            <person name="McAllister G."/>
            <person name="Perry A."/>
            <person name="Halpin A.L."/>
            <person name="Vavikolanu K."/>
            <person name="Ott S."/>
            <person name="Zhao X."/>
            <person name="Tallon L.J."/>
            <person name="Sadzewicz L."/>
            <person name="Aluvathingal J."/>
            <person name="Nadendla S."/>
            <person name="Voskania-kordi A."/>
            <person name="Simonyan V."/>
            <person name="Patel J."/>
            <person name="Shawar R.M."/>
        </authorList>
    </citation>
    <scope>NUCLEOTIDE SEQUENCE [LARGE SCALE GENOMIC DNA]</scope>
    <source>
        <strain evidence="2 3">AR_0356</strain>
    </source>
</reference>
<evidence type="ECO:0000313" key="3">
    <source>
        <dbReference type="Proteomes" id="UP000238390"/>
    </source>
</evidence>
<protein>
    <submittedName>
        <fullName evidence="2">Uncharacterized protein</fullName>
    </submittedName>
</protein>
<gene>
    <name evidence="2" type="ORF">CSB93_4580</name>
</gene>
<feature type="compositionally biased region" description="Polar residues" evidence="1">
    <location>
        <begin position="10"/>
        <end position="22"/>
    </location>
</feature>
<feature type="region of interest" description="Disordered" evidence="1">
    <location>
        <begin position="1"/>
        <end position="29"/>
    </location>
</feature>
<name>A0A2R3J0R5_9PSED</name>
<dbReference type="GeneID" id="77224197"/>
<dbReference type="AlphaFoldDB" id="A0A2R3J0R5"/>
<accession>A0A2R3J0R5</accession>
<dbReference type="RefSeq" id="WP_162184771.1">
    <property type="nucleotide sequence ID" value="NZ_CP020560.1"/>
</dbReference>
<organism evidence="2 3">
    <name type="scientific">Pseudomonas paraeruginosa</name>
    <dbReference type="NCBI Taxonomy" id="2994495"/>
    <lineage>
        <taxon>Bacteria</taxon>
        <taxon>Pseudomonadati</taxon>
        <taxon>Pseudomonadota</taxon>
        <taxon>Gammaproteobacteria</taxon>
        <taxon>Pseudomonadales</taxon>
        <taxon>Pseudomonadaceae</taxon>
        <taxon>Pseudomonas</taxon>
    </lineage>
</organism>
<dbReference type="Proteomes" id="UP000238390">
    <property type="component" value="Chromosome"/>
</dbReference>